<keyword evidence="4" id="KW-1185">Reference proteome</keyword>
<organism evidence="3 4">
    <name type="scientific">Rhodoferax saidenbachensis</name>
    <dbReference type="NCBI Taxonomy" id="1484693"/>
    <lineage>
        <taxon>Bacteria</taxon>
        <taxon>Pseudomonadati</taxon>
        <taxon>Pseudomonadota</taxon>
        <taxon>Betaproteobacteria</taxon>
        <taxon>Burkholderiales</taxon>
        <taxon>Comamonadaceae</taxon>
        <taxon>Rhodoferax</taxon>
    </lineage>
</organism>
<reference evidence="3 4" key="1">
    <citation type="submission" date="2023-07" db="EMBL/GenBank/DDBJ databases">
        <title>Sorghum-associated microbial communities from plants grown in Nebraska, USA.</title>
        <authorList>
            <person name="Schachtman D."/>
        </authorList>
    </citation>
    <scope>NUCLEOTIDE SEQUENCE [LARGE SCALE GENOMIC DNA]</scope>
    <source>
        <strain evidence="3 4">BE308</strain>
    </source>
</reference>
<comment type="caution">
    <text evidence="3">The sequence shown here is derived from an EMBL/GenBank/DDBJ whole genome shotgun (WGS) entry which is preliminary data.</text>
</comment>
<dbReference type="EMBL" id="JAVDXO010000004">
    <property type="protein sequence ID" value="MDR7307009.1"/>
    <property type="molecule type" value="Genomic_DNA"/>
</dbReference>
<proteinExistence type="predicted"/>
<dbReference type="InterPro" id="IPR013424">
    <property type="entry name" value="Ice-binding_C"/>
</dbReference>
<sequence length="126" mass="13287">MKFKSLVLATTLALPMLSASAATAAFSNKQAHLFNDPLAVGAFTQNLSFSGLAAGVYDIFGTLNAQNSTPSMTELVTFKGFALSSATRSREESVTLVPEPESYAMLMAGLGLFGTIARRRMKASEG</sequence>
<protein>
    <recommendedName>
        <fullName evidence="2">Ice-binding protein C-terminal domain-containing protein</fullName>
    </recommendedName>
</protein>
<dbReference type="Proteomes" id="UP001268089">
    <property type="component" value="Unassembled WGS sequence"/>
</dbReference>
<name>A0ABU1ZN74_9BURK</name>
<feature type="domain" description="Ice-binding protein C-terminal" evidence="2">
    <location>
        <begin position="97"/>
        <end position="120"/>
    </location>
</feature>
<evidence type="ECO:0000256" key="1">
    <source>
        <dbReference type="SAM" id="SignalP"/>
    </source>
</evidence>
<evidence type="ECO:0000313" key="3">
    <source>
        <dbReference type="EMBL" id="MDR7307009.1"/>
    </source>
</evidence>
<evidence type="ECO:0000313" key="4">
    <source>
        <dbReference type="Proteomes" id="UP001268089"/>
    </source>
</evidence>
<keyword evidence="1" id="KW-0732">Signal</keyword>
<evidence type="ECO:0000259" key="2">
    <source>
        <dbReference type="Pfam" id="PF07589"/>
    </source>
</evidence>
<feature type="chain" id="PRO_5047139961" description="Ice-binding protein C-terminal domain-containing protein" evidence="1">
    <location>
        <begin position="22"/>
        <end position="126"/>
    </location>
</feature>
<feature type="signal peptide" evidence="1">
    <location>
        <begin position="1"/>
        <end position="21"/>
    </location>
</feature>
<accession>A0ABU1ZN74</accession>
<dbReference type="Pfam" id="PF07589">
    <property type="entry name" value="PEP-CTERM"/>
    <property type="match status" value="1"/>
</dbReference>
<gene>
    <name evidence="3" type="ORF">J2X15_002295</name>
</gene>
<dbReference type="NCBIfam" id="TIGR02595">
    <property type="entry name" value="PEP_CTERM"/>
    <property type="match status" value="1"/>
</dbReference>